<keyword evidence="3" id="KW-0675">Receptor</keyword>
<reference evidence="3 4" key="1">
    <citation type="submission" date="2019-09" db="EMBL/GenBank/DDBJ databases">
        <title>Genomic sequencing of 4 copper resistant soil isolates.</title>
        <authorList>
            <person name="Havryliuk O."/>
        </authorList>
    </citation>
    <scope>NUCLEOTIDE SEQUENCE [LARGE SCALE GENOMIC DNA]</scope>
    <source>
        <strain evidence="3 4">UKR4</strain>
    </source>
</reference>
<evidence type="ECO:0000259" key="2">
    <source>
        <dbReference type="Pfam" id="PF07715"/>
    </source>
</evidence>
<dbReference type="RefSeq" id="WP_150054177.1">
    <property type="nucleotide sequence ID" value="NZ_VWXT01000016.1"/>
</dbReference>
<evidence type="ECO:0000256" key="1">
    <source>
        <dbReference type="SAM" id="SignalP"/>
    </source>
</evidence>
<feature type="non-terminal residue" evidence="3">
    <location>
        <position position="130"/>
    </location>
</feature>
<dbReference type="Proteomes" id="UP000323909">
    <property type="component" value="Unassembled WGS sequence"/>
</dbReference>
<gene>
    <name evidence="3" type="ORF">F3K53_01050</name>
</gene>
<dbReference type="InterPro" id="IPR012910">
    <property type="entry name" value="Plug_dom"/>
</dbReference>
<comment type="caution">
    <text evidence="3">The sequence shown here is derived from an EMBL/GenBank/DDBJ whole genome shotgun (WGS) entry which is preliminary data.</text>
</comment>
<accession>A0A5M8FZ99</accession>
<dbReference type="AlphaFoldDB" id="A0A5M8FZ99"/>
<feature type="chain" id="PRO_5024282355" evidence="1">
    <location>
        <begin position="31"/>
        <end position="130"/>
    </location>
</feature>
<dbReference type="PANTHER" id="PTHR47234:SF3">
    <property type="entry name" value="SECRETIN_TONB SHORT N-TERMINAL DOMAIN-CONTAINING PROTEIN"/>
    <property type="match status" value="1"/>
</dbReference>
<proteinExistence type="predicted"/>
<dbReference type="InterPro" id="IPR037066">
    <property type="entry name" value="Plug_dom_sf"/>
</dbReference>
<keyword evidence="1" id="KW-0732">Signal</keyword>
<evidence type="ECO:0000313" key="3">
    <source>
        <dbReference type="EMBL" id="KAA6189218.1"/>
    </source>
</evidence>
<name>A0A5M8FZ99_PSEVE</name>
<feature type="signal peptide" evidence="1">
    <location>
        <begin position="1"/>
        <end position="30"/>
    </location>
</feature>
<dbReference type="PANTHER" id="PTHR47234">
    <property type="match status" value="1"/>
</dbReference>
<protein>
    <submittedName>
        <fullName evidence="3">TonB-dependent receptor plug domain-containing protein</fullName>
    </submittedName>
</protein>
<dbReference type="Gene3D" id="2.170.130.10">
    <property type="entry name" value="TonB-dependent receptor, plug domain"/>
    <property type="match status" value="1"/>
</dbReference>
<evidence type="ECO:0000313" key="4">
    <source>
        <dbReference type="Proteomes" id="UP000323909"/>
    </source>
</evidence>
<feature type="domain" description="TonB-dependent receptor plug" evidence="2">
    <location>
        <begin position="62"/>
        <end position="129"/>
    </location>
</feature>
<dbReference type="Pfam" id="PF07715">
    <property type="entry name" value="Plug"/>
    <property type="match status" value="1"/>
</dbReference>
<dbReference type="SUPFAM" id="SSF56935">
    <property type="entry name" value="Porins"/>
    <property type="match status" value="1"/>
</dbReference>
<dbReference type="EMBL" id="VWXT01000016">
    <property type="protein sequence ID" value="KAA6189218.1"/>
    <property type="molecule type" value="Genomic_DNA"/>
</dbReference>
<organism evidence="3 4">
    <name type="scientific">Pseudomonas veronii</name>
    <dbReference type="NCBI Taxonomy" id="76761"/>
    <lineage>
        <taxon>Bacteria</taxon>
        <taxon>Pseudomonadati</taxon>
        <taxon>Pseudomonadota</taxon>
        <taxon>Gammaproteobacteria</taxon>
        <taxon>Pseudomonadales</taxon>
        <taxon>Pseudomonadaceae</taxon>
        <taxon>Pseudomonas</taxon>
    </lineage>
</organism>
<sequence>MSRPYTRFRPRFSLLTAGILGLCAQPAAHAEENPSRPSAASDTALQTVVVTGARDSGRTVAKSLAPIDVISADDLARSGKQNLRDALAASVPSYTNAAGFTGGTGLSVKSATLRGLGGNHVLVLVNGKRR</sequence>